<name>A0A9P7Z0A4_9HELO</name>
<accession>A0A9P7Z0A4</accession>
<dbReference type="Proteomes" id="UP000887226">
    <property type="component" value="Unassembled WGS sequence"/>
</dbReference>
<evidence type="ECO:0000313" key="3">
    <source>
        <dbReference type="Proteomes" id="UP000887226"/>
    </source>
</evidence>
<sequence length="144" mass="15332">MSPTLRILRQARLQLRTTRISPSSRCQTQIKYRSLSHTPCIYARKNAQDREDIDPTPTEYSKSGSDSGAAAQDNAAFDRGESSPEGSKRKAGEGTEGNSLEFSPANTDLSKQPDPKGDKSGAENSGKDGEGNRGSQSGGGRGNV</sequence>
<gene>
    <name evidence="2" type="ORF">BJ878DRAFT_155993</name>
</gene>
<comment type="caution">
    <text evidence="2">The sequence shown here is derived from an EMBL/GenBank/DDBJ whole genome shotgun (WGS) entry which is preliminary data.</text>
</comment>
<keyword evidence="3" id="KW-1185">Reference proteome</keyword>
<feature type="compositionally biased region" description="Basic and acidic residues" evidence="1">
    <location>
        <begin position="111"/>
        <end position="131"/>
    </location>
</feature>
<dbReference type="EMBL" id="MU254044">
    <property type="protein sequence ID" value="KAG9242717.1"/>
    <property type="molecule type" value="Genomic_DNA"/>
</dbReference>
<protein>
    <submittedName>
        <fullName evidence="2">Uncharacterized protein</fullName>
    </submittedName>
</protein>
<feature type="region of interest" description="Disordered" evidence="1">
    <location>
        <begin position="37"/>
        <end position="144"/>
    </location>
</feature>
<dbReference type="OrthoDB" id="4220319at2759"/>
<dbReference type="PANTHER" id="PTHR42090:SF1">
    <property type="match status" value="1"/>
</dbReference>
<feature type="compositionally biased region" description="Polar residues" evidence="1">
    <location>
        <begin position="96"/>
        <end position="110"/>
    </location>
</feature>
<dbReference type="AlphaFoldDB" id="A0A9P7Z0A4"/>
<feature type="compositionally biased region" description="Basic and acidic residues" evidence="1">
    <location>
        <begin position="76"/>
        <end position="93"/>
    </location>
</feature>
<proteinExistence type="predicted"/>
<dbReference type="PANTHER" id="PTHR42090">
    <property type="match status" value="1"/>
</dbReference>
<reference evidence="2" key="1">
    <citation type="journal article" date="2021" name="IMA Fungus">
        <title>Genomic characterization of three marine fungi, including Emericellopsis atlantica sp. nov. with signatures of a generalist lifestyle and marine biomass degradation.</title>
        <authorList>
            <person name="Hagestad O.C."/>
            <person name="Hou L."/>
            <person name="Andersen J.H."/>
            <person name="Hansen E.H."/>
            <person name="Altermark B."/>
            <person name="Li C."/>
            <person name="Kuhnert E."/>
            <person name="Cox R.J."/>
            <person name="Crous P.W."/>
            <person name="Spatafora J.W."/>
            <person name="Lail K."/>
            <person name="Amirebrahimi M."/>
            <person name="Lipzen A."/>
            <person name="Pangilinan J."/>
            <person name="Andreopoulos W."/>
            <person name="Hayes R.D."/>
            <person name="Ng V."/>
            <person name="Grigoriev I.V."/>
            <person name="Jackson S.A."/>
            <person name="Sutton T.D.S."/>
            <person name="Dobson A.D.W."/>
            <person name="Rama T."/>
        </authorList>
    </citation>
    <scope>NUCLEOTIDE SEQUENCE</scope>
    <source>
        <strain evidence="2">TRa3180A</strain>
    </source>
</reference>
<evidence type="ECO:0000313" key="2">
    <source>
        <dbReference type="EMBL" id="KAG9242717.1"/>
    </source>
</evidence>
<evidence type="ECO:0000256" key="1">
    <source>
        <dbReference type="SAM" id="MobiDB-lite"/>
    </source>
</evidence>
<organism evidence="2 3">
    <name type="scientific">Calycina marina</name>
    <dbReference type="NCBI Taxonomy" id="1763456"/>
    <lineage>
        <taxon>Eukaryota</taxon>
        <taxon>Fungi</taxon>
        <taxon>Dikarya</taxon>
        <taxon>Ascomycota</taxon>
        <taxon>Pezizomycotina</taxon>
        <taxon>Leotiomycetes</taxon>
        <taxon>Helotiales</taxon>
        <taxon>Pezizellaceae</taxon>
        <taxon>Calycina</taxon>
    </lineage>
</organism>